<evidence type="ECO:0000313" key="2">
    <source>
        <dbReference type="EMBL" id="AJI21734.1"/>
    </source>
</evidence>
<sequence length="86" mass="10030">MKKFDQLVTQQLETMDQLLFLQSEIERCQEIEGELVKLHEEAKLHSVQDEISEMKLKLKEIQLTFEAQTEDIIRTYKSEGACSTLA</sequence>
<dbReference type="Proteomes" id="UP000031829">
    <property type="component" value="Chromosome"/>
</dbReference>
<dbReference type="KEGG" id="bmeg:BG04_2697"/>
<dbReference type="HOGENOM" id="CLU_175312_1_0_9"/>
<feature type="coiled-coil region" evidence="1">
    <location>
        <begin position="21"/>
        <end position="64"/>
    </location>
</feature>
<protein>
    <submittedName>
        <fullName evidence="2">YgaB-like family protein</fullName>
    </submittedName>
</protein>
<accession>A0A0B6APF4</accession>
<gene>
    <name evidence="2" type="ORF">BG04_2697</name>
</gene>
<evidence type="ECO:0000256" key="1">
    <source>
        <dbReference type="SAM" id="Coils"/>
    </source>
</evidence>
<dbReference type="InterPro" id="IPR025572">
    <property type="entry name" value="YgaB"/>
</dbReference>
<keyword evidence="1" id="KW-0175">Coiled coil</keyword>
<dbReference type="AlphaFoldDB" id="A0A0B6APF4"/>
<proteinExistence type="predicted"/>
<dbReference type="Pfam" id="PF14182">
    <property type="entry name" value="YgaB"/>
    <property type="match status" value="1"/>
</dbReference>
<dbReference type="EMBL" id="CP009920">
    <property type="protein sequence ID" value="AJI21734.1"/>
    <property type="molecule type" value="Genomic_DNA"/>
</dbReference>
<dbReference type="RefSeq" id="WP_014461824.1">
    <property type="nucleotide sequence ID" value="NZ_BCVB01000013.1"/>
</dbReference>
<reference evidence="2 3" key="1">
    <citation type="journal article" date="2015" name="Genome Announc.">
        <title>Complete genome sequences for 35 biothreat assay-relevant bacillus species.</title>
        <authorList>
            <person name="Johnson S.L."/>
            <person name="Daligault H.E."/>
            <person name="Davenport K.W."/>
            <person name="Jaissle J."/>
            <person name="Frey K.G."/>
            <person name="Ladner J.T."/>
            <person name="Broomall S.M."/>
            <person name="Bishop-Lilly K.A."/>
            <person name="Bruce D.C."/>
            <person name="Gibbons H.S."/>
            <person name="Coyne S.R."/>
            <person name="Lo C.C."/>
            <person name="Meincke L."/>
            <person name="Munk A.C."/>
            <person name="Koroleva G.I."/>
            <person name="Rosenzweig C.N."/>
            <person name="Palacios G.F."/>
            <person name="Redden C.L."/>
            <person name="Minogue T.D."/>
            <person name="Chain P.S."/>
        </authorList>
    </citation>
    <scope>NUCLEOTIDE SEQUENCE [LARGE SCALE GENOMIC DNA]</scope>
    <source>
        <strain evidence="3">ATCC 14581 / DSM 32 / JCM 2506 / NBRC 15308 / NCIMB 9376 / NCTC 10342 / NRRL B-14308 / VKM B-512</strain>
    </source>
</reference>
<dbReference type="GeneID" id="93640767"/>
<organism evidence="2 3">
    <name type="scientific">Priestia megaterium (strain ATCC 14581 / DSM 32 / CCUG 1817 / JCM 2506 / NBRC 15308 / NCIMB 9376 / NCTC 10342 / NRRL B-14308 / VKM B-512 / Ford 19)</name>
    <name type="common">Bacillus megaterium</name>
    <dbReference type="NCBI Taxonomy" id="1348623"/>
    <lineage>
        <taxon>Bacteria</taxon>
        <taxon>Bacillati</taxon>
        <taxon>Bacillota</taxon>
        <taxon>Bacilli</taxon>
        <taxon>Bacillales</taxon>
        <taxon>Bacillaceae</taxon>
        <taxon>Priestia</taxon>
    </lineage>
</organism>
<name>A0A0B6APF4_PRIM2</name>
<evidence type="ECO:0000313" key="3">
    <source>
        <dbReference type="Proteomes" id="UP000031829"/>
    </source>
</evidence>